<proteinExistence type="predicted"/>
<accession>A0A5E5QXT9</accession>
<protein>
    <submittedName>
        <fullName evidence="2">Uncharacterized protein</fullName>
    </submittedName>
</protein>
<name>A0A5E5QXT9_PSEAI</name>
<dbReference type="EMBL" id="LR700248">
    <property type="protein sequence ID" value="VVH80771.1"/>
    <property type="molecule type" value="Genomic_DNA"/>
</dbReference>
<dbReference type="AlphaFoldDB" id="A0A5E5QXT9"/>
<evidence type="ECO:0000313" key="2">
    <source>
        <dbReference type="EMBL" id="VVH80771.1"/>
    </source>
</evidence>
<sequence length="39" mass="4299">MDRFELLVYAVLAVISALIITGVIGYLVAAHLDKKHDDD</sequence>
<keyword evidence="1" id="KW-0472">Membrane</keyword>
<evidence type="ECO:0000256" key="1">
    <source>
        <dbReference type="SAM" id="Phobius"/>
    </source>
</evidence>
<gene>
    <name evidence="2" type="ORF">TUEID40_01933</name>
</gene>
<keyword evidence="1" id="KW-0812">Transmembrane</keyword>
<reference evidence="2" key="1">
    <citation type="submission" date="2019-09" db="EMBL/GenBank/DDBJ databases">
        <authorList>
            <person name="Gross C."/>
            <person name="Bohn E."/>
        </authorList>
    </citation>
    <scope>NUCLEOTIDE SEQUENCE</scope>
    <source>
        <strain evidence="2">ID40</strain>
    </source>
</reference>
<organism evidence="2">
    <name type="scientific">Pseudomonas aeruginosa</name>
    <dbReference type="NCBI Taxonomy" id="287"/>
    <lineage>
        <taxon>Bacteria</taxon>
        <taxon>Pseudomonadati</taxon>
        <taxon>Pseudomonadota</taxon>
        <taxon>Gammaproteobacteria</taxon>
        <taxon>Pseudomonadales</taxon>
        <taxon>Pseudomonadaceae</taxon>
        <taxon>Pseudomonas</taxon>
    </lineage>
</organism>
<feature type="transmembrane region" description="Helical" evidence="1">
    <location>
        <begin position="6"/>
        <end position="29"/>
    </location>
</feature>
<keyword evidence="1" id="KW-1133">Transmembrane helix</keyword>